<proteinExistence type="predicted"/>
<evidence type="ECO:0000313" key="3">
    <source>
        <dbReference type="Proteomes" id="UP001295740"/>
    </source>
</evidence>
<evidence type="ECO:0000256" key="1">
    <source>
        <dbReference type="SAM" id="MobiDB-lite"/>
    </source>
</evidence>
<feature type="compositionally biased region" description="Polar residues" evidence="1">
    <location>
        <begin position="81"/>
        <end position="92"/>
    </location>
</feature>
<gene>
    <name evidence="2" type="ORF">KHLLAP_LOCUS847</name>
</gene>
<reference evidence="2" key="1">
    <citation type="submission" date="2023-10" db="EMBL/GenBank/DDBJ databases">
        <authorList>
            <person name="Hackl T."/>
        </authorList>
    </citation>
    <scope>NUCLEOTIDE SEQUENCE</scope>
</reference>
<feature type="compositionally biased region" description="Polar residues" evidence="1">
    <location>
        <begin position="39"/>
        <end position="60"/>
    </location>
</feature>
<evidence type="ECO:0000313" key="2">
    <source>
        <dbReference type="EMBL" id="CAJ2500379.1"/>
    </source>
</evidence>
<dbReference type="AlphaFoldDB" id="A0AAI8V8I3"/>
<keyword evidence="3" id="KW-1185">Reference proteome</keyword>
<feature type="compositionally biased region" description="Low complexity" evidence="1">
    <location>
        <begin position="1"/>
        <end position="31"/>
    </location>
</feature>
<name>A0AAI8V8I3_9PEZI</name>
<comment type="caution">
    <text evidence="2">The sequence shown here is derived from an EMBL/GenBank/DDBJ whole genome shotgun (WGS) entry which is preliminary data.</text>
</comment>
<organism evidence="2 3">
    <name type="scientific">Anthostomella pinea</name>
    <dbReference type="NCBI Taxonomy" id="933095"/>
    <lineage>
        <taxon>Eukaryota</taxon>
        <taxon>Fungi</taxon>
        <taxon>Dikarya</taxon>
        <taxon>Ascomycota</taxon>
        <taxon>Pezizomycotina</taxon>
        <taxon>Sordariomycetes</taxon>
        <taxon>Xylariomycetidae</taxon>
        <taxon>Xylariales</taxon>
        <taxon>Xylariaceae</taxon>
        <taxon>Anthostomella</taxon>
    </lineage>
</organism>
<dbReference type="Proteomes" id="UP001295740">
    <property type="component" value="Unassembled WGS sequence"/>
</dbReference>
<dbReference type="EMBL" id="CAUWAG010000003">
    <property type="protein sequence ID" value="CAJ2500379.1"/>
    <property type="molecule type" value="Genomic_DNA"/>
</dbReference>
<feature type="region of interest" description="Disordered" evidence="1">
    <location>
        <begin position="1"/>
        <end position="98"/>
    </location>
</feature>
<accession>A0AAI8V8I3</accession>
<sequence length="98" mass="9561">MSASAENLASASEAPHYVPTTGAGDVTAGDGHSLHQGVGHSSASNYDGATLTGIATSNNGAEGIGGSNVEYPPLILPTLSGLPSSAQLSDSVSLRGPQ</sequence>
<protein>
    <submittedName>
        <fullName evidence="2">Uu.00g032320.m01.CDS01</fullName>
    </submittedName>
</protein>